<evidence type="ECO:0000256" key="20">
    <source>
        <dbReference type="PIRSR" id="PIRSR000550-4"/>
    </source>
</evidence>
<feature type="binding site" evidence="20">
    <location>
        <position position="236"/>
    </location>
    <ligand>
        <name>Ca(2+)</name>
        <dbReference type="ChEBI" id="CHEBI:29108"/>
        <label>1</label>
    </ligand>
</feature>
<comment type="cofactor">
    <cofactor evidence="20">
        <name>Ca(2+)</name>
        <dbReference type="ChEBI" id="CHEBI:29108"/>
    </cofactor>
    <text evidence="20">Binds 3 Ca(2+) ions per subunit. The ions are bound to the C2 domain.</text>
</comment>
<dbReference type="Gene3D" id="3.30.200.20">
    <property type="entry name" value="Phosphorylase Kinase, domain 1"/>
    <property type="match status" value="1"/>
</dbReference>
<protein>
    <recommendedName>
        <fullName evidence="2 16">Protein kinase C</fullName>
        <ecNumber evidence="2 16">2.7.11.13</ecNumber>
    </recommendedName>
</protein>
<dbReference type="Gene3D" id="2.60.40.150">
    <property type="entry name" value="C2 domain"/>
    <property type="match status" value="1"/>
</dbReference>
<reference evidence="27" key="1">
    <citation type="journal article" date="2021" name="Mol. Ecol. Resour.">
        <title>Phylogenomic analyses of the genus Drosophila reveals genomic signals of climate adaptation.</title>
        <authorList>
            <person name="Li F."/>
            <person name="Rane R.V."/>
            <person name="Luria V."/>
            <person name="Xiong Z."/>
            <person name="Chen J."/>
            <person name="Li Z."/>
            <person name="Catullo R.A."/>
            <person name="Griffin P.C."/>
            <person name="Schiffer M."/>
            <person name="Pearce S."/>
            <person name="Lee S.F."/>
            <person name="McElroy K."/>
            <person name="Stocker A."/>
            <person name="Shirriffs J."/>
            <person name="Cockerell F."/>
            <person name="Coppin C."/>
            <person name="Sgro C.M."/>
            <person name="Karger A."/>
            <person name="Cain J.W."/>
            <person name="Weber J.A."/>
            <person name="Santpere G."/>
            <person name="Kirschner M.W."/>
            <person name="Hoffmann A.A."/>
            <person name="Oakeshott J.G."/>
            <person name="Zhang G."/>
        </authorList>
    </citation>
    <scope>NUCLEOTIDE SEQUENCE</scope>
    <source>
        <strain evidence="27">BGI-SZ-2011g</strain>
    </source>
</reference>
<feature type="binding site" evidence="20">
    <location>
        <position position="294"/>
    </location>
    <ligand>
        <name>Ca(2+)</name>
        <dbReference type="ChEBI" id="CHEBI:29108"/>
        <label>1</label>
    </ligand>
</feature>
<keyword evidence="5 16" id="KW-0808">Transferase</keyword>
<dbReference type="GO" id="GO:0008270">
    <property type="term" value="F:zinc ion binding"/>
    <property type="evidence" value="ECO:0007669"/>
    <property type="project" value="UniProtKB-KW"/>
</dbReference>
<dbReference type="Pfam" id="PF00433">
    <property type="entry name" value="Pkinase_C"/>
    <property type="match status" value="1"/>
</dbReference>
<feature type="domain" description="Phorbol-ester/DAG-type" evidence="25">
    <location>
        <begin position="79"/>
        <end position="129"/>
    </location>
</feature>
<evidence type="ECO:0000256" key="14">
    <source>
        <dbReference type="ARBA" id="ARBA00047272"/>
    </source>
</evidence>
<evidence type="ECO:0000256" key="16">
    <source>
        <dbReference type="PIRNR" id="PIRNR000550"/>
    </source>
</evidence>
<dbReference type="PRINTS" id="PR00008">
    <property type="entry name" value="DAGPEDOMAIN"/>
</dbReference>
<evidence type="ECO:0000256" key="19">
    <source>
        <dbReference type="PIRSR" id="PIRSR000550-3"/>
    </source>
</evidence>
<comment type="caution">
    <text evidence="27">The sequence shown here is derived from an EMBL/GenBank/DDBJ whole genome shotgun (WGS) entry which is preliminary data.</text>
</comment>
<feature type="binding site" evidence="20">
    <location>
        <position position="290"/>
    </location>
    <ligand>
        <name>Ca(2+)</name>
        <dbReference type="ChEBI" id="CHEBI:29108"/>
        <label>1</label>
    </ligand>
</feature>
<feature type="binding site" evidence="20">
    <location>
        <position position="229"/>
    </location>
    <ligand>
        <name>Ca(2+)</name>
        <dbReference type="ChEBI" id="CHEBI:29108"/>
        <label>1</label>
    </ligand>
</feature>
<dbReference type="SUPFAM" id="SSF56112">
    <property type="entry name" value="Protein kinase-like (PK-like)"/>
    <property type="match status" value="1"/>
</dbReference>
<feature type="active site" description="Proton acceptor" evidence="17">
    <location>
        <position position="524"/>
    </location>
</feature>
<evidence type="ECO:0000256" key="12">
    <source>
        <dbReference type="ARBA" id="ARBA00022837"/>
    </source>
</evidence>
<feature type="region of interest" description="Disordered" evidence="22">
    <location>
        <begin position="362"/>
        <end position="388"/>
    </location>
</feature>
<comment type="catalytic activity">
    <reaction evidence="14 16">
        <text>L-threonyl-[protein] + ATP = O-phospho-L-threonyl-[protein] + ADP + H(+)</text>
        <dbReference type="Rhea" id="RHEA:46608"/>
        <dbReference type="Rhea" id="RHEA-COMP:11060"/>
        <dbReference type="Rhea" id="RHEA-COMP:11605"/>
        <dbReference type="ChEBI" id="CHEBI:15378"/>
        <dbReference type="ChEBI" id="CHEBI:30013"/>
        <dbReference type="ChEBI" id="CHEBI:30616"/>
        <dbReference type="ChEBI" id="CHEBI:61977"/>
        <dbReference type="ChEBI" id="CHEBI:456216"/>
        <dbReference type="EC" id="2.7.11.13"/>
    </reaction>
</comment>
<keyword evidence="9" id="KW-0863">Zinc-finger</keyword>
<dbReference type="GO" id="GO:0005524">
    <property type="term" value="F:ATP binding"/>
    <property type="evidence" value="ECO:0007669"/>
    <property type="project" value="UniProtKB-UniRule"/>
</dbReference>
<dbReference type="PROSITE" id="PS00108">
    <property type="entry name" value="PROTEIN_KINASE_ST"/>
    <property type="match status" value="1"/>
</dbReference>
<dbReference type="Pfam" id="PF00069">
    <property type="entry name" value="Pkinase"/>
    <property type="match status" value="1"/>
</dbReference>
<keyword evidence="10 16" id="KW-0418">Kinase</keyword>
<evidence type="ECO:0000256" key="2">
    <source>
        <dbReference type="ARBA" id="ARBA00012429"/>
    </source>
</evidence>
<proteinExistence type="inferred from homology"/>
<dbReference type="Pfam" id="PF00130">
    <property type="entry name" value="C1_1"/>
    <property type="match status" value="2"/>
</dbReference>
<dbReference type="InterPro" id="IPR002219">
    <property type="entry name" value="PKC_DAG/PE"/>
</dbReference>
<keyword evidence="11" id="KW-0862">Zinc</keyword>
<dbReference type="SMART" id="SM00109">
    <property type="entry name" value="C1"/>
    <property type="match status" value="2"/>
</dbReference>
<accession>A0AAD4JRF6</accession>
<keyword evidence="3 16" id="KW-0723">Serine/threonine-protein kinase</keyword>
<evidence type="ECO:0000259" key="25">
    <source>
        <dbReference type="PROSITE" id="PS50081"/>
    </source>
</evidence>
<dbReference type="FunFam" id="3.30.60.20:FF:000071">
    <property type="entry name" value="Protein kinase C"/>
    <property type="match status" value="1"/>
</dbReference>
<dbReference type="SMART" id="SM00239">
    <property type="entry name" value="C2"/>
    <property type="match status" value="1"/>
</dbReference>
<evidence type="ECO:0000256" key="3">
    <source>
        <dbReference type="ARBA" id="ARBA00022527"/>
    </source>
</evidence>
<dbReference type="CDD" id="cd05570">
    <property type="entry name" value="STKc_PKC"/>
    <property type="match status" value="1"/>
</dbReference>
<dbReference type="InterPro" id="IPR014375">
    <property type="entry name" value="Protein_kinase_C_a/b/g"/>
</dbReference>
<organism evidence="27 28">
    <name type="scientific">Drosophila rubida</name>
    <dbReference type="NCBI Taxonomy" id="30044"/>
    <lineage>
        <taxon>Eukaryota</taxon>
        <taxon>Metazoa</taxon>
        <taxon>Ecdysozoa</taxon>
        <taxon>Arthropoda</taxon>
        <taxon>Hexapoda</taxon>
        <taxon>Insecta</taxon>
        <taxon>Pterygota</taxon>
        <taxon>Neoptera</taxon>
        <taxon>Endopterygota</taxon>
        <taxon>Diptera</taxon>
        <taxon>Brachycera</taxon>
        <taxon>Muscomorpha</taxon>
        <taxon>Ephydroidea</taxon>
        <taxon>Drosophilidae</taxon>
        <taxon>Drosophila</taxon>
    </lineage>
</organism>
<keyword evidence="6 20" id="KW-0479">Metal-binding</keyword>
<gene>
    <name evidence="27" type="ORF">KR093_009172</name>
</gene>
<feature type="domain" description="C2" evidence="23">
    <location>
        <begin position="197"/>
        <end position="318"/>
    </location>
</feature>
<evidence type="ECO:0000256" key="8">
    <source>
        <dbReference type="ARBA" id="ARBA00022741"/>
    </source>
</evidence>
<keyword evidence="7" id="KW-0677">Repeat</keyword>
<dbReference type="CDD" id="cd04026">
    <property type="entry name" value="C2_PKC_alpha_gamma"/>
    <property type="match status" value="1"/>
</dbReference>
<feature type="binding site" evidence="19">
    <location>
        <begin position="406"/>
        <end position="414"/>
    </location>
    <ligand>
        <name>ATP</name>
        <dbReference type="ChEBI" id="CHEBI:30616"/>
    </ligand>
</feature>
<dbReference type="PROSITE" id="PS50081">
    <property type="entry name" value="ZF_DAG_PE_2"/>
    <property type="match status" value="2"/>
</dbReference>
<feature type="binding site" evidence="20">
    <location>
        <position position="295"/>
    </location>
    <ligand>
        <name>Ca(2+)</name>
        <dbReference type="ChEBI" id="CHEBI:29108"/>
        <label>1</label>
    </ligand>
</feature>
<evidence type="ECO:0000259" key="24">
    <source>
        <dbReference type="PROSITE" id="PS50011"/>
    </source>
</evidence>
<evidence type="ECO:0000259" key="26">
    <source>
        <dbReference type="PROSITE" id="PS51285"/>
    </source>
</evidence>
<feature type="binding site" evidence="20">
    <location>
        <position position="230"/>
    </location>
    <ligand>
        <name>Ca(2+)</name>
        <dbReference type="ChEBI" id="CHEBI:29108"/>
        <label>1</label>
    </ligand>
</feature>
<evidence type="ECO:0000256" key="13">
    <source>
        <dbReference type="ARBA" id="ARBA00022840"/>
    </source>
</evidence>
<dbReference type="EMBL" id="JAJJHW010003889">
    <property type="protein sequence ID" value="KAH8355222.1"/>
    <property type="molecule type" value="Genomic_DNA"/>
</dbReference>
<keyword evidence="12 20" id="KW-0106">Calcium</keyword>
<evidence type="ECO:0000259" key="23">
    <source>
        <dbReference type="PROSITE" id="PS50004"/>
    </source>
</evidence>
<dbReference type="AlphaFoldDB" id="A0AAD4JRF6"/>
<dbReference type="SMART" id="SM00220">
    <property type="entry name" value="S_TKc"/>
    <property type="match status" value="1"/>
</dbReference>
<dbReference type="InterPro" id="IPR000961">
    <property type="entry name" value="AGC-kinase_C"/>
</dbReference>
<dbReference type="InterPro" id="IPR011009">
    <property type="entry name" value="Kinase-like_dom_sf"/>
</dbReference>
<name>A0AAD4JRF6_9MUSC</name>
<feature type="binding site" evidence="18">
    <location>
        <position position="288"/>
    </location>
    <ligand>
        <name>a 1,2-diacyl-sn-glycero-3-phospho-(1D-myo-inositol-4,5-bisphosphate)</name>
        <dbReference type="ChEBI" id="CHEBI:58456"/>
    </ligand>
</feature>
<feature type="domain" description="Protein kinase" evidence="24">
    <location>
        <begin position="400"/>
        <end position="677"/>
    </location>
</feature>
<dbReference type="FunFam" id="2.60.40.150:FF:000218">
    <property type="entry name" value="Protein kinase C"/>
    <property type="match status" value="1"/>
</dbReference>
<evidence type="ECO:0000313" key="27">
    <source>
        <dbReference type="EMBL" id="KAH8355222.1"/>
    </source>
</evidence>
<keyword evidence="4" id="KW-0597">Phosphoprotein</keyword>
<dbReference type="Pfam" id="PF00168">
    <property type="entry name" value="C2"/>
    <property type="match status" value="1"/>
</dbReference>
<dbReference type="InterPro" id="IPR000719">
    <property type="entry name" value="Prot_kinase_dom"/>
</dbReference>
<evidence type="ECO:0000256" key="22">
    <source>
        <dbReference type="SAM" id="MobiDB-lite"/>
    </source>
</evidence>
<dbReference type="SUPFAM" id="SSF57889">
    <property type="entry name" value="Cysteine-rich domain"/>
    <property type="match status" value="2"/>
</dbReference>
<dbReference type="PROSITE" id="PS50011">
    <property type="entry name" value="PROTEIN_KINASE_DOM"/>
    <property type="match status" value="1"/>
</dbReference>
<evidence type="ECO:0000256" key="4">
    <source>
        <dbReference type="ARBA" id="ARBA00022553"/>
    </source>
</evidence>
<dbReference type="FunFam" id="3.30.200.20:FF:000080">
    <property type="entry name" value="Protein kinase C"/>
    <property type="match status" value="1"/>
</dbReference>
<dbReference type="GO" id="GO:0004697">
    <property type="term" value="F:diacylglycerol-dependent serine/threonine kinase activity"/>
    <property type="evidence" value="ECO:0007669"/>
    <property type="project" value="UniProtKB-EC"/>
</dbReference>
<evidence type="ECO:0000256" key="11">
    <source>
        <dbReference type="ARBA" id="ARBA00022833"/>
    </source>
</evidence>
<feature type="binding site" evidence="18">
    <location>
        <position position="238"/>
    </location>
    <ligand>
        <name>a 1,2-diacyl-sn-glycero-3-phospho-(1D-myo-inositol-4,5-bisphosphate)</name>
        <dbReference type="ChEBI" id="CHEBI:58456"/>
    </ligand>
</feature>
<feature type="domain" description="AGC-kinase C-terminal" evidence="26">
    <location>
        <begin position="678"/>
        <end position="748"/>
    </location>
</feature>
<dbReference type="PROSITE" id="PS00107">
    <property type="entry name" value="PROTEIN_KINASE_ATP"/>
    <property type="match status" value="1"/>
</dbReference>
<evidence type="ECO:0000256" key="18">
    <source>
        <dbReference type="PIRSR" id="PIRSR000550-2"/>
    </source>
</evidence>
<dbReference type="InterPro" id="IPR046349">
    <property type="entry name" value="C1-like_sf"/>
</dbReference>
<dbReference type="Gene3D" id="1.10.510.10">
    <property type="entry name" value="Transferase(Phosphotransferase) domain 1"/>
    <property type="match status" value="1"/>
</dbReference>
<dbReference type="InterPro" id="IPR017892">
    <property type="entry name" value="Pkinase_C"/>
</dbReference>
<evidence type="ECO:0000256" key="6">
    <source>
        <dbReference type="ARBA" id="ARBA00022723"/>
    </source>
</evidence>
<dbReference type="InterPro" id="IPR017441">
    <property type="entry name" value="Protein_kinase_ATP_BS"/>
</dbReference>
<evidence type="ECO:0000256" key="5">
    <source>
        <dbReference type="ARBA" id="ARBA00022679"/>
    </source>
</evidence>
<dbReference type="Proteomes" id="UP001200034">
    <property type="component" value="Unassembled WGS sequence"/>
</dbReference>
<dbReference type="InterPro" id="IPR035892">
    <property type="entry name" value="C2_domain_sf"/>
</dbReference>
<sequence>MAAAAVATPGATVLPATGAAPAGPAAPKAPAGAAAGAAAAGKGPSNLVEIAGEANIVNYMKNRLRKGAMKRKGLEIVNGHRFTVRFFKQPTYCGHCKDFIWGFGKQGFQCEECRFNIHQKCCKFVVFKCPGKDTDFDADCAKVKHGWNSTTYTTPTFCDECGMLLHGVAHQGVKCENCNLNVHHQCKDQVPPMCGADISEVRGKLLLYVELKGNNLKVEIKEAANLIPMDTNGFSDPYVAVQMHPDRSGRTKKKTKTIQKNLNPVFNETLTFELQPQDREKRLLIEIWDWDRTSRNDFMGSFSFSLEELQKEPIDGWYKFLSQVEGEHYNIPCVDVINDMARLRDEVQVSATRASPWQPFHIPLSSGAQHERKPNEKRRMDNKDMPHNMSKRDMIRAADFNFVKVIGKGSFGKVLLAERRGTDELYAVKVLRKDVIIQTDDMELPMNEKRILALSGRPPFLVAMHSCFQTMDRLFFVMEYCKGGDLMYHMQQYGRFKESVATFYAVEIAIALFFLHEHEIIYRDLKLDNVLLDAEGHVKLVDFGLSKEGVTERHTTRTFCGTPNYMAPEVGFNSSKSVQIVNSLCFVQIVSYDPYSTTADWWSYGVLLYELMAGQAPFDGDDESAIFRNIKEKKAVFPKHFSQEAMDIITSFMAKKPNNRLGAGRYAKQEITTHPFYRLIDWDKAEAGEMEPPIVPKIKHRKDISNFDDAFTKEKTDLTPTDKLFMMNLDQNDFIGFSFMNPEFITVI</sequence>
<evidence type="ECO:0000313" key="28">
    <source>
        <dbReference type="Proteomes" id="UP001200034"/>
    </source>
</evidence>
<feature type="binding site" evidence="20">
    <location>
        <position position="297"/>
    </location>
    <ligand>
        <name>Ca(2+)</name>
        <dbReference type="ChEBI" id="CHEBI:29108"/>
        <label>1</label>
    </ligand>
</feature>
<dbReference type="FunFam" id="1.10.510.10:FF:001160">
    <property type="entry name" value="Protein kinase C"/>
    <property type="match status" value="1"/>
</dbReference>
<dbReference type="PROSITE" id="PS51285">
    <property type="entry name" value="AGC_KINASE_CTER"/>
    <property type="match status" value="1"/>
</dbReference>
<evidence type="ECO:0000256" key="7">
    <source>
        <dbReference type="ARBA" id="ARBA00022737"/>
    </source>
</evidence>
<evidence type="ECO:0000256" key="21">
    <source>
        <dbReference type="PROSITE-ProRule" id="PRU10141"/>
    </source>
</evidence>
<keyword evidence="13 16" id="KW-0067">ATP-binding</keyword>
<evidence type="ECO:0000256" key="9">
    <source>
        <dbReference type="ARBA" id="ARBA00022771"/>
    </source>
</evidence>
<dbReference type="PANTHER" id="PTHR24351">
    <property type="entry name" value="RIBOSOMAL PROTEIN S6 KINASE"/>
    <property type="match status" value="1"/>
</dbReference>
<evidence type="ECO:0000256" key="17">
    <source>
        <dbReference type="PIRSR" id="PIRSR000550-1"/>
    </source>
</evidence>
<dbReference type="InterPro" id="IPR008271">
    <property type="entry name" value="Ser/Thr_kinase_AS"/>
</dbReference>
<evidence type="ECO:0000256" key="1">
    <source>
        <dbReference type="ARBA" id="ARBA00005490"/>
    </source>
</evidence>
<keyword evidence="8 16" id="KW-0547">Nucleotide-binding</keyword>
<dbReference type="EC" id="2.7.11.13" evidence="2 16"/>
<comment type="catalytic activity">
    <reaction evidence="15">
        <text>L-seryl-[protein] + ATP = O-phospho-L-seryl-[protein] + ADP + H(+)</text>
        <dbReference type="Rhea" id="RHEA:17989"/>
        <dbReference type="Rhea" id="RHEA-COMP:9863"/>
        <dbReference type="Rhea" id="RHEA-COMP:11604"/>
        <dbReference type="ChEBI" id="CHEBI:15378"/>
        <dbReference type="ChEBI" id="CHEBI:29999"/>
        <dbReference type="ChEBI" id="CHEBI:30616"/>
        <dbReference type="ChEBI" id="CHEBI:83421"/>
        <dbReference type="ChEBI" id="CHEBI:456216"/>
        <dbReference type="EC" id="2.7.11.13"/>
    </reaction>
</comment>
<feature type="binding site" evidence="20">
    <location>
        <position position="291"/>
    </location>
    <ligand>
        <name>Ca(2+)</name>
        <dbReference type="ChEBI" id="CHEBI:29108"/>
        <label>1</label>
    </ligand>
</feature>
<dbReference type="CDD" id="cd20792">
    <property type="entry name" value="C1_cPKC_nPKC_rpt1"/>
    <property type="match status" value="1"/>
</dbReference>
<dbReference type="PRINTS" id="PR00360">
    <property type="entry name" value="C2DOMAIN"/>
</dbReference>
<keyword evidence="28" id="KW-1185">Reference proteome</keyword>
<dbReference type="Gene3D" id="3.30.60.20">
    <property type="match status" value="2"/>
</dbReference>
<dbReference type="InterPro" id="IPR000008">
    <property type="entry name" value="C2_dom"/>
</dbReference>
<dbReference type="SMART" id="SM00133">
    <property type="entry name" value="S_TK_X"/>
    <property type="match status" value="1"/>
</dbReference>
<dbReference type="InterPro" id="IPR020454">
    <property type="entry name" value="DAG/PE-bd"/>
</dbReference>
<evidence type="ECO:0000256" key="10">
    <source>
        <dbReference type="ARBA" id="ARBA00022777"/>
    </source>
</evidence>
<feature type="domain" description="Phorbol-ester/DAG-type" evidence="25">
    <location>
        <begin position="144"/>
        <end position="194"/>
    </location>
</feature>
<comment type="similarity">
    <text evidence="1 16">Belongs to the protein kinase superfamily. AGC Ser/Thr protein kinase family. PKC subfamily.</text>
</comment>
<feature type="compositionally biased region" description="Basic and acidic residues" evidence="22">
    <location>
        <begin position="369"/>
        <end position="388"/>
    </location>
</feature>
<dbReference type="PROSITE" id="PS50004">
    <property type="entry name" value="C2"/>
    <property type="match status" value="1"/>
</dbReference>
<dbReference type="PROSITE" id="PS00479">
    <property type="entry name" value="ZF_DAG_PE_1"/>
    <property type="match status" value="2"/>
</dbReference>
<evidence type="ECO:0000256" key="15">
    <source>
        <dbReference type="ARBA" id="ARBA00047470"/>
    </source>
</evidence>
<feature type="binding site" evidence="19 21">
    <location>
        <position position="429"/>
    </location>
    <ligand>
        <name>ATP</name>
        <dbReference type="ChEBI" id="CHEBI:30616"/>
    </ligand>
</feature>
<dbReference type="SUPFAM" id="SSF49562">
    <property type="entry name" value="C2 domain (Calcium/lipid-binding domain, CaLB)"/>
    <property type="match status" value="1"/>
</dbReference>
<dbReference type="PIRSF" id="PIRSF000550">
    <property type="entry name" value="PKC_alpha"/>
    <property type="match status" value="1"/>
</dbReference>
<feature type="binding site" evidence="20">
    <location>
        <position position="289"/>
    </location>
    <ligand>
        <name>Ca(2+)</name>
        <dbReference type="ChEBI" id="CHEBI:29108"/>
        <label>1</label>
    </ligand>
</feature>